<evidence type="ECO:0000256" key="1">
    <source>
        <dbReference type="ARBA" id="ARBA00022723"/>
    </source>
</evidence>
<protein>
    <submittedName>
        <fullName evidence="8">PHD finger protein At1g33420</fullName>
    </submittedName>
</protein>
<dbReference type="OrthoDB" id="436852at2759"/>
<evidence type="ECO:0000256" key="4">
    <source>
        <dbReference type="ARBA" id="ARBA00023015"/>
    </source>
</evidence>
<dbReference type="InterPro" id="IPR057765">
    <property type="entry name" value="MS1-like_ubiquitin"/>
</dbReference>
<dbReference type="Pfam" id="PF25874">
    <property type="entry name" value="WHD_plant_repro"/>
    <property type="match status" value="1"/>
</dbReference>
<dbReference type="Pfam" id="PF00628">
    <property type="entry name" value="PHD"/>
    <property type="match status" value="1"/>
</dbReference>
<gene>
    <name evidence="8" type="primary">LOC104593940</name>
</gene>
<dbReference type="InParanoid" id="A0A1U7ZKX0"/>
<organism evidence="7 8">
    <name type="scientific">Nelumbo nucifera</name>
    <name type="common">Sacred lotus</name>
    <dbReference type="NCBI Taxonomy" id="4432"/>
    <lineage>
        <taxon>Eukaryota</taxon>
        <taxon>Viridiplantae</taxon>
        <taxon>Streptophyta</taxon>
        <taxon>Embryophyta</taxon>
        <taxon>Tracheophyta</taxon>
        <taxon>Spermatophyta</taxon>
        <taxon>Magnoliopsida</taxon>
        <taxon>Proteales</taxon>
        <taxon>Nelumbonaceae</taxon>
        <taxon>Nelumbo</taxon>
    </lineage>
</organism>
<proteinExistence type="predicted"/>
<dbReference type="eggNOG" id="KOG1844">
    <property type="taxonomic scope" value="Eukaryota"/>
</dbReference>
<dbReference type="InterPro" id="IPR019786">
    <property type="entry name" value="Zinc_finger_PHD-type_CS"/>
</dbReference>
<dbReference type="PROSITE" id="PS01359">
    <property type="entry name" value="ZF_PHD_1"/>
    <property type="match status" value="1"/>
</dbReference>
<keyword evidence="1" id="KW-0479">Metal-binding</keyword>
<dbReference type="FunCoup" id="A0A1U7ZKX0">
    <property type="interactions" value="479"/>
</dbReference>
<dbReference type="GeneID" id="104593940"/>
<keyword evidence="4" id="KW-0805">Transcription regulation</keyword>
<dbReference type="InterPro" id="IPR058054">
    <property type="entry name" value="Znf_MS1-like"/>
</dbReference>
<evidence type="ECO:0000256" key="2">
    <source>
        <dbReference type="ARBA" id="ARBA00022771"/>
    </source>
</evidence>
<evidence type="ECO:0000256" key="3">
    <source>
        <dbReference type="ARBA" id="ARBA00022833"/>
    </source>
</evidence>
<dbReference type="InterPro" id="IPR001965">
    <property type="entry name" value="Znf_PHD"/>
</dbReference>
<dbReference type="SMART" id="SM00249">
    <property type="entry name" value="PHD"/>
    <property type="match status" value="1"/>
</dbReference>
<dbReference type="PANTHER" id="PTHR46201:SF3">
    <property type="entry name" value="OS01G0877500 PROTEIN"/>
    <property type="match status" value="1"/>
</dbReference>
<dbReference type="Gene3D" id="3.30.40.10">
    <property type="entry name" value="Zinc/RING finger domain, C3HC4 (zinc finger)"/>
    <property type="match status" value="1"/>
</dbReference>
<dbReference type="AlphaFoldDB" id="A0A1U7ZKX0"/>
<keyword evidence="5" id="KW-0804">Transcription</keyword>
<evidence type="ECO:0000313" key="7">
    <source>
        <dbReference type="Proteomes" id="UP000189703"/>
    </source>
</evidence>
<evidence type="ECO:0000256" key="5">
    <source>
        <dbReference type="ARBA" id="ARBA00023163"/>
    </source>
</evidence>
<dbReference type="OMA" id="HLMTWQI"/>
<dbReference type="CDD" id="cd15556">
    <property type="entry name" value="PHD_MMD1_like"/>
    <property type="match status" value="1"/>
</dbReference>
<dbReference type="KEGG" id="nnu:104593940"/>
<dbReference type="GO" id="GO:0008270">
    <property type="term" value="F:zinc ion binding"/>
    <property type="evidence" value="ECO:0007669"/>
    <property type="project" value="UniProtKB-KW"/>
</dbReference>
<dbReference type="InterPro" id="IPR011011">
    <property type="entry name" value="Znf_FYVE_PHD"/>
</dbReference>
<feature type="domain" description="Zinc finger PHD-type" evidence="6">
    <location>
        <begin position="630"/>
        <end position="676"/>
    </location>
</feature>
<name>A0A1U7ZKX0_NELNU</name>
<dbReference type="PANTHER" id="PTHR46201">
    <property type="entry name" value="PHD FINGER PROTEIN MALE MEIOCYTE DEATH 1-RELATED"/>
    <property type="match status" value="1"/>
</dbReference>
<accession>A0A1U7ZKX0</accession>
<evidence type="ECO:0000259" key="6">
    <source>
        <dbReference type="SMART" id="SM00249"/>
    </source>
</evidence>
<dbReference type="InterPro" id="IPR059080">
    <property type="entry name" value="WHD_PTC1"/>
</dbReference>
<evidence type="ECO:0000313" key="8">
    <source>
        <dbReference type="RefSeq" id="XP_010252344.1"/>
    </source>
</evidence>
<dbReference type="STRING" id="4432.A0A1U7ZKX0"/>
<dbReference type="Proteomes" id="UP000189703">
    <property type="component" value="Unplaced"/>
</dbReference>
<dbReference type="InterPro" id="IPR013083">
    <property type="entry name" value="Znf_RING/FYVE/PHD"/>
</dbReference>
<reference evidence="8" key="1">
    <citation type="submission" date="2025-08" db="UniProtKB">
        <authorList>
            <consortium name="RefSeq"/>
        </authorList>
    </citation>
    <scope>IDENTIFICATION</scope>
</reference>
<keyword evidence="7" id="KW-1185">Reference proteome</keyword>
<dbReference type="SUPFAM" id="SSF57903">
    <property type="entry name" value="FYVE/PHD zinc finger"/>
    <property type="match status" value="1"/>
</dbReference>
<keyword evidence="2" id="KW-0863">Zinc-finger</keyword>
<dbReference type="RefSeq" id="XP_010252344.1">
    <property type="nucleotide sequence ID" value="XM_010254042.2"/>
</dbReference>
<sequence>MVVNGRPLKRMKRRVTADLYDFLTFPAAADGVSVSLEGPFRSNVRTFLSNHAYLPPPSSLFPHLLTWQIVFRIGDLVDGVHDSSPAVVALDVVEEDVTRSRSVYCDQCRVVGWSGHPVCGKRFHFIIRADCNSFDGYHKPCTSCGELLHLSDLRCKSCNYLMTADDLEDWVYHQLEDTSHLLHGVVHTNGYGHLLRVNGKEGGSKFLSGCAIMDFWDRLCRMLGVRKVSVMDVSKKYGLEYRLLHAVTKGRPWYGDWGYEFGAGSFALTIEAYSKAVNTLSNMPLAIFLSQARKPRSRLQDVIAFYQSLSESELTTTRDLFRFLMRLIHDAHERRCCVSEATMKKPGFVNSTVLCVWTRDDVERVEHAMIKVLRAVGGSRWVTWRALKGAVSRTASAELLDYCLKDLGGKSVPDGMVVGVRCNPDTDAVEFKLESASCRTNDDGVAGVSSDELANSNCLSEDHLLRDLRFLYESLLHPHTMTSYRPQSTRELAISSAAKLLDCKQFVKDYEPIHKALVNNPFAIRLSCLVELVDQPKDYTAPPPELIVLPLNATVADLKDEAAKAFQEVYVMFKRFQAEEVLDYGFVDDSTHVKFLIGVSGLVRVRGRCLGKHGLNRFRMERGTESWTVDCTCGARDDDGERMLACDTCGVWQHTRCAGIDDFEAVPARFICGRCKSSRKGSSSNVSKSGRNCKDETVVTTNPTVEFRNNFTLPFGVR</sequence>
<keyword evidence="3" id="KW-0862">Zinc</keyword>
<dbReference type="Pfam" id="PF25565">
    <property type="entry name" value="Ubiquitin_At1g33420"/>
    <property type="match status" value="1"/>
</dbReference>
<dbReference type="InterPro" id="IPR019787">
    <property type="entry name" value="Znf_PHD-finger"/>
</dbReference>